<evidence type="ECO:0008006" key="4">
    <source>
        <dbReference type="Google" id="ProtNLM"/>
    </source>
</evidence>
<sequence>MFYKLLIKILLLLVISSCSTMGHVAKGTFKYGTEFYNAQPKVITDNYPTYFKQTFFKGALFITDYDVWKLRILSIQDITEYIENNSIFVDLEYEMDFQNYSKSVPLIFESQSLLESDGRALYAYDFSFSPEGKDFWVTFHDHFFKRDLPSFNYPISPVLPPEIKRNIDSIQYAYVPNWGFLTLREFMVLYSSRNGKRWDEFCFWNNYAYDDSTVCGDIQIEDEPEIIKVTTN</sequence>
<feature type="signal peptide" evidence="1">
    <location>
        <begin position="1"/>
        <end position="20"/>
    </location>
</feature>
<evidence type="ECO:0000313" key="3">
    <source>
        <dbReference type="Proteomes" id="UP001257914"/>
    </source>
</evidence>
<dbReference type="RefSeq" id="WP_315947063.1">
    <property type="nucleotide sequence ID" value="NZ_JAWCUA010000007.1"/>
</dbReference>
<accession>A0ABU3R193</accession>
<evidence type="ECO:0000256" key="1">
    <source>
        <dbReference type="SAM" id="SignalP"/>
    </source>
</evidence>
<keyword evidence="3" id="KW-1185">Reference proteome</keyword>
<name>A0ABU3R193_9GAMM</name>
<dbReference type="Proteomes" id="UP001257914">
    <property type="component" value="Unassembled WGS sequence"/>
</dbReference>
<keyword evidence="1" id="KW-0732">Signal</keyword>
<organism evidence="2 3">
    <name type="scientific">Psychrosphaera aquimarina</name>
    <dbReference type="NCBI Taxonomy" id="2044854"/>
    <lineage>
        <taxon>Bacteria</taxon>
        <taxon>Pseudomonadati</taxon>
        <taxon>Pseudomonadota</taxon>
        <taxon>Gammaproteobacteria</taxon>
        <taxon>Alteromonadales</taxon>
        <taxon>Pseudoalteromonadaceae</taxon>
        <taxon>Psychrosphaera</taxon>
    </lineage>
</organism>
<feature type="chain" id="PRO_5045921168" description="Lipoprotein" evidence="1">
    <location>
        <begin position="21"/>
        <end position="232"/>
    </location>
</feature>
<gene>
    <name evidence="2" type="ORF">RT723_10685</name>
</gene>
<proteinExistence type="predicted"/>
<reference evidence="2 3" key="1">
    <citation type="submission" date="2023-10" db="EMBL/GenBank/DDBJ databases">
        <title>Psychrosphaera aquimaarina strain SW33 isolated from seawater.</title>
        <authorList>
            <person name="Bayburt H."/>
            <person name="Kim J.M."/>
            <person name="Choi B.J."/>
            <person name="Jeon C.O."/>
        </authorList>
    </citation>
    <scope>NUCLEOTIDE SEQUENCE [LARGE SCALE GENOMIC DNA]</scope>
    <source>
        <strain evidence="2 3">KCTC 52743</strain>
    </source>
</reference>
<evidence type="ECO:0000313" key="2">
    <source>
        <dbReference type="EMBL" id="MDU0113454.1"/>
    </source>
</evidence>
<comment type="caution">
    <text evidence="2">The sequence shown here is derived from an EMBL/GenBank/DDBJ whole genome shotgun (WGS) entry which is preliminary data.</text>
</comment>
<dbReference type="EMBL" id="JAWCUA010000007">
    <property type="protein sequence ID" value="MDU0113454.1"/>
    <property type="molecule type" value="Genomic_DNA"/>
</dbReference>
<protein>
    <recommendedName>
        <fullName evidence="4">Lipoprotein</fullName>
    </recommendedName>
</protein>